<evidence type="ECO:0000313" key="3">
    <source>
        <dbReference type="EMBL" id="MEQ2471384.1"/>
    </source>
</evidence>
<feature type="domain" description="GGDEF" evidence="2">
    <location>
        <begin position="426"/>
        <end position="561"/>
    </location>
</feature>
<keyword evidence="4" id="KW-1185">Reference proteome</keyword>
<comment type="caution">
    <text evidence="3">The sequence shown here is derived from an EMBL/GenBank/DDBJ whole genome shotgun (WGS) entry which is preliminary data.</text>
</comment>
<feature type="transmembrane region" description="Helical" evidence="1">
    <location>
        <begin position="237"/>
        <end position="257"/>
    </location>
</feature>
<dbReference type="RefSeq" id="WP_349163624.1">
    <property type="nucleotide sequence ID" value="NZ_JBBMFE010000002.1"/>
</dbReference>
<dbReference type="Proteomes" id="UP001438008">
    <property type="component" value="Unassembled WGS sequence"/>
</dbReference>
<dbReference type="SMART" id="SM00267">
    <property type="entry name" value="GGDEF"/>
    <property type="match status" value="1"/>
</dbReference>
<protein>
    <submittedName>
        <fullName evidence="3">Diguanylate cyclase</fullName>
        <ecNumber evidence="3">2.7.7.65</ecNumber>
    </submittedName>
</protein>
<feature type="transmembrane region" description="Helical" evidence="1">
    <location>
        <begin position="173"/>
        <end position="196"/>
    </location>
</feature>
<dbReference type="Pfam" id="PF00990">
    <property type="entry name" value="GGDEF"/>
    <property type="match status" value="1"/>
</dbReference>
<gene>
    <name evidence="3" type="ORF">WMO29_02550</name>
</gene>
<feature type="transmembrane region" description="Helical" evidence="1">
    <location>
        <begin position="356"/>
        <end position="378"/>
    </location>
</feature>
<keyword evidence="1" id="KW-0812">Transmembrane</keyword>
<organism evidence="3 4">
    <name type="scientific">Laedolimicola intestinihominis</name>
    <dbReference type="NCBI Taxonomy" id="3133166"/>
    <lineage>
        <taxon>Bacteria</taxon>
        <taxon>Bacillati</taxon>
        <taxon>Bacillota</taxon>
        <taxon>Clostridia</taxon>
        <taxon>Lachnospirales</taxon>
        <taxon>Lachnospiraceae</taxon>
        <taxon>Laedolimicola</taxon>
    </lineage>
</organism>
<dbReference type="GO" id="GO:0052621">
    <property type="term" value="F:diguanylate cyclase activity"/>
    <property type="evidence" value="ECO:0007669"/>
    <property type="project" value="UniProtKB-EC"/>
</dbReference>
<feature type="transmembrane region" description="Helical" evidence="1">
    <location>
        <begin position="269"/>
        <end position="286"/>
    </location>
</feature>
<evidence type="ECO:0000256" key="1">
    <source>
        <dbReference type="SAM" id="Phobius"/>
    </source>
</evidence>
<feature type="transmembrane region" description="Helical" evidence="1">
    <location>
        <begin position="329"/>
        <end position="350"/>
    </location>
</feature>
<feature type="transmembrane region" description="Helical" evidence="1">
    <location>
        <begin position="208"/>
        <end position="231"/>
    </location>
</feature>
<keyword evidence="1" id="KW-1133">Transmembrane helix</keyword>
<sequence length="561" mass="63373">MKMSKGWKQFERTLLVLLVLLLFALTGPLRLRSGGGEQSRATALRTGWYQLSDGGRKEIQLPVRMEASGEGSIELWNDSLRPEDAGKVLSVGGVQYGPEVWLGETLLYRYKDNAFPKNDQMKGKLWADITLPQETGTEPLRLIYTQTGAGELIIEAPELGSRQEITGRHLQKVSVSLVIVVCMQCLGVISLCIYLYMRRQGIREERFLDVSLFLLVCGFWCLTDSGIYQMYGKNTALGSVLSFYAFMLMSIPMLHFVRNTLKKESGVVVNLWIAALYLNALIQGLLNKMYGIPFIRMLVVTHLLLFSGVLCMIFLLWREYRIEKNLQSGLCLYAFSVLGLSGVTALVLYWAFRIYWYEAVFQFGILIYIALMFWGLICKVTEDIRFRMEQRICERMSIEDRLTGMKNRKAFEKYLQNCARDVEGVKDAELIFIQMEDLREFNDTYGMSVGDESVIGTAGCVKRAGALAGEGVRCFRVSGNEFAAVMTGQDGGETFEKLLVQEVCRYNGMVTGRGRLHLSCGSSSLRKQDGSRRTVSDWMACANQNLQKNRDSMRGGGRDDV</sequence>
<dbReference type="NCBIfam" id="TIGR00254">
    <property type="entry name" value="GGDEF"/>
    <property type="match status" value="1"/>
</dbReference>
<keyword evidence="3" id="KW-0548">Nucleotidyltransferase</keyword>
<proteinExistence type="predicted"/>
<reference evidence="3 4" key="1">
    <citation type="submission" date="2024-03" db="EMBL/GenBank/DDBJ databases">
        <title>Human intestinal bacterial collection.</title>
        <authorList>
            <person name="Pauvert C."/>
            <person name="Hitch T.C.A."/>
            <person name="Clavel T."/>
        </authorList>
    </citation>
    <scope>NUCLEOTIDE SEQUENCE [LARGE SCALE GENOMIC DNA]</scope>
    <source>
        <strain evidence="3 4">CLA-AA-H132</strain>
    </source>
</reference>
<keyword evidence="1" id="KW-0472">Membrane</keyword>
<dbReference type="InterPro" id="IPR043128">
    <property type="entry name" value="Rev_trsase/Diguanyl_cyclase"/>
</dbReference>
<evidence type="ECO:0000313" key="4">
    <source>
        <dbReference type="Proteomes" id="UP001438008"/>
    </source>
</evidence>
<dbReference type="Gene3D" id="3.30.70.270">
    <property type="match status" value="1"/>
</dbReference>
<keyword evidence="3" id="KW-0808">Transferase</keyword>
<dbReference type="InterPro" id="IPR000160">
    <property type="entry name" value="GGDEF_dom"/>
</dbReference>
<dbReference type="EC" id="2.7.7.65" evidence="3"/>
<feature type="transmembrane region" description="Helical" evidence="1">
    <location>
        <begin position="292"/>
        <end position="317"/>
    </location>
</feature>
<name>A0ABV1FDB5_9FIRM</name>
<dbReference type="PROSITE" id="PS50887">
    <property type="entry name" value="GGDEF"/>
    <property type="match status" value="1"/>
</dbReference>
<evidence type="ECO:0000259" key="2">
    <source>
        <dbReference type="PROSITE" id="PS50887"/>
    </source>
</evidence>
<accession>A0ABV1FDB5</accession>
<dbReference type="EMBL" id="JBBMFE010000002">
    <property type="protein sequence ID" value="MEQ2471384.1"/>
    <property type="molecule type" value="Genomic_DNA"/>
</dbReference>
<dbReference type="SUPFAM" id="SSF55073">
    <property type="entry name" value="Nucleotide cyclase"/>
    <property type="match status" value="1"/>
</dbReference>
<dbReference type="InterPro" id="IPR029787">
    <property type="entry name" value="Nucleotide_cyclase"/>
</dbReference>